<evidence type="ECO:0000256" key="1">
    <source>
        <dbReference type="SAM" id="MobiDB-lite"/>
    </source>
</evidence>
<gene>
    <name evidence="3" type="ORF">Q7X28_01610</name>
</gene>
<accession>A0AA90NDP8</accession>
<sequence length="71" mass="7982">MDEAEWVTVAVAAMLFLLPIIAVAVVAYRKKKGLWRGGVQPFQDPNNPARRFNDPPPPSPDRANVRRIDEL</sequence>
<proteinExistence type="predicted"/>
<organism evidence="3 4">
    <name type="scientific">Tsukamurella strandjordii</name>
    <dbReference type="NCBI Taxonomy" id="147577"/>
    <lineage>
        <taxon>Bacteria</taxon>
        <taxon>Bacillati</taxon>
        <taxon>Actinomycetota</taxon>
        <taxon>Actinomycetes</taxon>
        <taxon>Mycobacteriales</taxon>
        <taxon>Tsukamurellaceae</taxon>
        <taxon>Tsukamurella</taxon>
    </lineage>
</organism>
<evidence type="ECO:0000313" key="3">
    <source>
        <dbReference type="EMBL" id="MDP0396614.1"/>
    </source>
</evidence>
<reference evidence="3" key="1">
    <citation type="submission" date="2023-08" db="EMBL/GenBank/DDBJ databases">
        <title>The draft genome of Tsukamurella strandjordii strain 050030.</title>
        <authorList>
            <person name="Zhao F."/>
            <person name="Feng Y."/>
            <person name="Zong Z."/>
        </authorList>
    </citation>
    <scope>NUCLEOTIDE SEQUENCE</scope>
    <source>
        <strain evidence="3">050030</strain>
    </source>
</reference>
<evidence type="ECO:0000256" key="2">
    <source>
        <dbReference type="SAM" id="Phobius"/>
    </source>
</evidence>
<keyword evidence="4" id="KW-1185">Reference proteome</keyword>
<keyword evidence="2" id="KW-0812">Transmembrane</keyword>
<name>A0AA90NDP8_9ACTN</name>
<dbReference type="AlphaFoldDB" id="A0AA90NDP8"/>
<comment type="caution">
    <text evidence="3">The sequence shown here is derived from an EMBL/GenBank/DDBJ whole genome shotgun (WGS) entry which is preliminary data.</text>
</comment>
<protein>
    <submittedName>
        <fullName evidence="3">Uncharacterized protein</fullName>
    </submittedName>
</protein>
<keyword evidence="2" id="KW-0472">Membrane</keyword>
<keyword evidence="2" id="KW-1133">Transmembrane helix</keyword>
<dbReference type="EMBL" id="JAUTIX010000001">
    <property type="protein sequence ID" value="MDP0396614.1"/>
    <property type="molecule type" value="Genomic_DNA"/>
</dbReference>
<evidence type="ECO:0000313" key="4">
    <source>
        <dbReference type="Proteomes" id="UP001178281"/>
    </source>
</evidence>
<dbReference type="RefSeq" id="WP_305110087.1">
    <property type="nucleotide sequence ID" value="NZ_JAUTIX010000001.1"/>
</dbReference>
<feature type="region of interest" description="Disordered" evidence="1">
    <location>
        <begin position="37"/>
        <end position="71"/>
    </location>
</feature>
<dbReference type="Proteomes" id="UP001178281">
    <property type="component" value="Unassembled WGS sequence"/>
</dbReference>
<feature type="transmembrane region" description="Helical" evidence="2">
    <location>
        <begin position="6"/>
        <end position="28"/>
    </location>
</feature>